<evidence type="ECO:0000259" key="2">
    <source>
        <dbReference type="Pfam" id="PF04073"/>
    </source>
</evidence>
<feature type="domain" description="YbaK/aminoacyl-tRNA synthetase-associated" evidence="2">
    <location>
        <begin position="71"/>
        <end position="192"/>
    </location>
</feature>
<reference evidence="3 4" key="2">
    <citation type="submission" date="2019-09" db="EMBL/GenBank/DDBJ databases">
        <authorList>
            <person name="Jin C."/>
        </authorList>
    </citation>
    <scope>NUCLEOTIDE SEQUENCE [LARGE SCALE GENOMIC DNA]</scope>
    <source>
        <strain evidence="3 4">BN130099</strain>
    </source>
</reference>
<organism evidence="3 4">
    <name type="scientific">Nocardioides humilatus</name>
    <dbReference type="NCBI Taxonomy" id="2607660"/>
    <lineage>
        <taxon>Bacteria</taxon>
        <taxon>Bacillati</taxon>
        <taxon>Actinomycetota</taxon>
        <taxon>Actinomycetes</taxon>
        <taxon>Propionibacteriales</taxon>
        <taxon>Nocardioidaceae</taxon>
        <taxon>Nocardioides</taxon>
    </lineage>
</organism>
<keyword evidence="4" id="KW-1185">Reference proteome</keyword>
<dbReference type="InterPro" id="IPR007214">
    <property type="entry name" value="YbaK/aa-tRNA-synth-assoc-dom"/>
</dbReference>
<dbReference type="EMBL" id="VUJV01000001">
    <property type="protein sequence ID" value="KAA1421208.1"/>
    <property type="molecule type" value="Genomic_DNA"/>
</dbReference>
<dbReference type="SUPFAM" id="SSF55826">
    <property type="entry name" value="YbaK/ProRS associated domain"/>
    <property type="match status" value="1"/>
</dbReference>
<dbReference type="Proteomes" id="UP000325003">
    <property type="component" value="Unassembled WGS sequence"/>
</dbReference>
<name>A0A5B1LM95_9ACTN</name>
<reference evidence="3 4" key="1">
    <citation type="submission" date="2019-09" db="EMBL/GenBank/DDBJ databases">
        <title>Nocardioides panacisoli sp. nov., isolated from the soil of a ginseng field.</title>
        <authorList>
            <person name="Cho C."/>
        </authorList>
    </citation>
    <scope>NUCLEOTIDE SEQUENCE [LARGE SCALE GENOMIC DNA]</scope>
    <source>
        <strain evidence="3 4">BN130099</strain>
    </source>
</reference>
<dbReference type="AlphaFoldDB" id="A0A5B1LM95"/>
<sequence>MAGGGGRRPGCDGSAQRPPPRRQDVRVDLISFPGLTSLPAVDHPALVAPRVAAALASWPDASGVAVVEIDPDLADTAAMSAAYDLPLDTGVNCVLVAGRRDGEERIAACLVRADTRADVNRTVKQLLDVRKASFLPMDRAVTESEMEYGGITPVGLPATWRLLIDARVPEVPAAIIGSGVRRSKLLLPGALLAALPGAEVVEGLAG</sequence>
<gene>
    <name evidence="3" type="ORF">F0U44_02535</name>
</gene>
<dbReference type="Pfam" id="PF04073">
    <property type="entry name" value="tRNA_edit"/>
    <property type="match status" value="1"/>
</dbReference>
<evidence type="ECO:0000313" key="3">
    <source>
        <dbReference type="EMBL" id="KAA1421208.1"/>
    </source>
</evidence>
<dbReference type="Gene3D" id="3.90.960.10">
    <property type="entry name" value="YbaK/aminoacyl-tRNA synthetase-associated domain"/>
    <property type="match status" value="1"/>
</dbReference>
<feature type="region of interest" description="Disordered" evidence="1">
    <location>
        <begin position="1"/>
        <end position="22"/>
    </location>
</feature>
<accession>A0A5B1LM95</accession>
<evidence type="ECO:0000256" key="1">
    <source>
        <dbReference type="SAM" id="MobiDB-lite"/>
    </source>
</evidence>
<dbReference type="GO" id="GO:0002161">
    <property type="term" value="F:aminoacyl-tRNA deacylase activity"/>
    <property type="evidence" value="ECO:0007669"/>
    <property type="project" value="InterPro"/>
</dbReference>
<proteinExistence type="predicted"/>
<evidence type="ECO:0000313" key="4">
    <source>
        <dbReference type="Proteomes" id="UP000325003"/>
    </source>
</evidence>
<comment type="caution">
    <text evidence="3">The sequence shown here is derived from an EMBL/GenBank/DDBJ whole genome shotgun (WGS) entry which is preliminary data.</text>
</comment>
<dbReference type="InterPro" id="IPR036754">
    <property type="entry name" value="YbaK/aa-tRNA-synt-asso_dom_sf"/>
</dbReference>
<protein>
    <recommendedName>
        <fullName evidence="2">YbaK/aminoacyl-tRNA synthetase-associated domain-containing protein</fullName>
    </recommendedName>
</protein>